<sequence>MKKQAIDCEASMDRISQLPQPLLHDILCLLSQKEAVQTSVLSKSWRYLGSTRPNLDFHDSFFRGKKEKLPSFVDKTLQRYHDQKLPIQELRLAMSGVNPKSISFLKKWIPIVLLNMGVKTFSLTFLSTYHIKSVKFKLPHVVFQSETLQSLYLYLCKLTQTPLDSVILCKHLKKLFFDRVYIADETMAMILSSCHLIETFVVRRCEGLRNIKLDGQVCLKLFDFESNAGLRKHDHSMDIDAPTLETVRIAGFPNWFNHHNYLFPHLKSLHLDRMQFSSSSFDSFSYNFPCLEKLSLIYCYGFQEFQLSSRSIKNFKILYDDDDNPLKAVIDAPRLVRFEYRGQNIPQSISFQATASEWYSGILVHCDMTVDDSAASLWCLKLYEFLKTLSESIISLYIVQEFVENDEDMEEVVQEEDGEEEEEETYGGLCEPVVVERLVFRLDEYSPYPSSAFIKNFKRICIRK</sequence>
<dbReference type="InterPro" id="IPR055411">
    <property type="entry name" value="LRR_FXL15/At3g58940/PEG3-like"/>
</dbReference>
<dbReference type="InterPro" id="IPR001810">
    <property type="entry name" value="F-box_dom"/>
</dbReference>
<reference evidence="4" key="1">
    <citation type="journal article" date="2024" name="IScience">
        <title>Strigolactones Initiate the Formation of Haustorium-like Structures in Castilleja.</title>
        <authorList>
            <person name="Buerger M."/>
            <person name="Peterson D."/>
            <person name="Chory J."/>
        </authorList>
    </citation>
    <scope>NUCLEOTIDE SEQUENCE [LARGE SCALE GENOMIC DNA]</scope>
</reference>
<evidence type="ECO:0008006" key="5">
    <source>
        <dbReference type="Google" id="ProtNLM"/>
    </source>
</evidence>
<comment type="caution">
    <text evidence="3">The sequence shown here is derived from an EMBL/GenBank/DDBJ whole genome shotgun (WGS) entry which is preliminary data.</text>
</comment>
<evidence type="ECO:0000313" key="3">
    <source>
        <dbReference type="EMBL" id="KAL3642216.1"/>
    </source>
</evidence>
<feature type="domain" description="F-box" evidence="1">
    <location>
        <begin position="15"/>
        <end position="48"/>
    </location>
</feature>
<dbReference type="InterPro" id="IPR032675">
    <property type="entry name" value="LRR_dom_sf"/>
</dbReference>
<evidence type="ECO:0000313" key="4">
    <source>
        <dbReference type="Proteomes" id="UP001632038"/>
    </source>
</evidence>
<accession>A0ABD3DIT2</accession>
<protein>
    <recommendedName>
        <fullName evidence="5">F-box domain-containing protein</fullName>
    </recommendedName>
</protein>
<dbReference type="Gene3D" id="3.80.10.10">
    <property type="entry name" value="Ribonuclease Inhibitor"/>
    <property type="match status" value="1"/>
</dbReference>
<dbReference type="CDD" id="cd22160">
    <property type="entry name" value="F-box_AtFBL13-like"/>
    <property type="match status" value="1"/>
</dbReference>
<dbReference type="Pfam" id="PF00646">
    <property type="entry name" value="F-box"/>
    <property type="match status" value="1"/>
</dbReference>
<dbReference type="Proteomes" id="UP001632038">
    <property type="component" value="Unassembled WGS sequence"/>
</dbReference>
<dbReference type="SUPFAM" id="SSF81383">
    <property type="entry name" value="F-box domain"/>
    <property type="match status" value="1"/>
</dbReference>
<name>A0ABD3DIT2_9LAMI</name>
<dbReference type="InterPro" id="IPR053781">
    <property type="entry name" value="F-box_AtFBL13-like"/>
</dbReference>
<dbReference type="PANTHER" id="PTHR31639">
    <property type="entry name" value="F-BOX PROTEIN-LIKE"/>
    <property type="match status" value="1"/>
</dbReference>
<keyword evidence="4" id="KW-1185">Reference proteome</keyword>
<dbReference type="Pfam" id="PF24758">
    <property type="entry name" value="LRR_At5g56370"/>
    <property type="match status" value="2"/>
</dbReference>
<evidence type="ECO:0000259" key="1">
    <source>
        <dbReference type="Pfam" id="PF00646"/>
    </source>
</evidence>
<organism evidence="3 4">
    <name type="scientific">Castilleja foliolosa</name>
    <dbReference type="NCBI Taxonomy" id="1961234"/>
    <lineage>
        <taxon>Eukaryota</taxon>
        <taxon>Viridiplantae</taxon>
        <taxon>Streptophyta</taxon>
        <taxon>Embryophyta</taxon>
        <taxon>Tracheophyta</taxon>
        <taxon>Spermatophyta</taxon>
        <taxon>Magnoliopsida</taxon>
        <taxon>eudicotyledons</taxon>
        <taxon>Gunneridae</taxon>
        <taxon>Pentapetalae</taxon>
        <taxon>asterids</taxon>
        <taxon>lamiids</taxon>
        <taxon>Lamiales</taxon>
        <taxon>Orobanchaceae</taxon>
        <taxon>Pedicularideae</taxon>
        <taxon>Castillejinae</taxon>
        <taxon>Castilleja</taxon>
    </lineage>
</organism>
<dbReference type="EMBL" id="JAVIJP010000016">
    <property type="protein sequence ID" value="KAL3642216.1"/>
    <property type="molecule type" value="Genomic_DNA"/>
</dbReference>
<feature type="domain" description="F-box/LRR-repeat protein 15/At3g58940/PEG3-like LRR" evidence="2">
    <location>
        <begin position="130"/>
        <end position="246"/>
    </location>
</feature>
<gene>
    <name evidence="3" type="ORF">CASFOL_013031</name>
</gene>
<proteinExistence type="predicted"/>
<dbReference type="SUPFAM" id="SSF52047">
    <property type="entry name" value="RNI-like"/>
    <property type="match status" value="1"/>
</dbReference>
<evidence type="ECO:0000259" key="2">
    <source>
        <dbReference type="Pfam" id="PF24758"/>
    </source>
</evidence>
<dbReference type="PANTHER" id="PTHR31639:SF42">
    <property type="entry name" value="OS02G0160200 PROTEIN"/>
    <property type="match status" value="1"/>
</dbReference>
<dbReference type="AlphaFoldDB" id="A0ABD3DIT2"/>
<dbReference type="InterPro" id="IPR036047">
    <property type="entry name" value="F-box-like_dom_sf"/>
</dbReference>
<feature type="domain" description="F-box/LRR-repeat protein 15/At3g58940/PEG3-like LRR" evidence="2">
    <location>
        <begin position="252"/>
        <end position="339"/>
    </location>
</feature>